<gene>
    <name evidence="2" type="ORF">Pla123a_29840</name>
</gene>
<reference evidence="2 3" key="1">
    <citation type="submission" date="2019-02" db="EMBL/GenBank/DDBJ databases">
        <title>Deep-cultivation of Planctomycetes and their phenomic and genomic characterization uncovers novel biology.</title>
        <authorList>
            <person name="Wiegand S."/>
            <person name="Jogler M."/>
            <person name="Boedeker C."/>
            <person name="Pinto D."/>
            <person name="Vollmers J."/>
            <person name="Rivas-Marin E."/>
            <person name="Kohn T."/>
            <person name="Peeters S.H."/>
            <person name="Heuer A."/>
            <person name="Rast P."/>
            <person name="Oberbeckmann S."/>
            <person name="Bunk B."/>
            <person name="Jeske O."/>
            <person name="Meyerdierks A."/>
            <person name="Storesund J.E."/>
            <person name="Kallscheuer N."/>
            <person name="Luecker S."/>
            <person name="Lage O.M."/>
            <person name="Pohl T."/>
            <person name="Merkel B.J."/>
            <person name="Hornburger P."/>
            <person name="Mueller R.-W."/>
            <person name="Bruemmer F."/>
            <person name="Labrenz M."/>
            <person name="Spormann A.M."/>
            <person name="Op Den Camp H."/>
            <person name="Overmann J."/>
            <person name="Amann R."/>
            <person name="Jetten M.S.M."/>
            <person name="Mascher T."/>
            <person name="Medema M.H."/>
            <person name="Devos D.P."/>
            <person name="Kaster A.-K."/>
            <person name="Ovreas L."/>
            <person name="Rohde M."/>
            <person name="Galperin M.Y."/>
            <person name="Jogler C."/>
        </authorList>
    </citation>
    <scope>NUCLEOTIDE SEQUENCE [LARGE SCALE GENOMIC DNA]</scope>
    <source>
        <strain evidence="2 3">Pla123a</strain>
    </source>
</reference>
<accession>A0A5C5YKM7</accession>
<feature type="compositionally biased region" description="Basic and acidic residues" evidence="1">
    <location>
        <begin position="293"/>
        <end position="302"/>
    </location>
</feature>
<feature type="region of interest" description="Disordered" evidence="1">
    <location>
        <begin position="293"/>
        <end position="316"/>
    </location>
</feature>
<name>A0A5C5YKM7_9BACT</name>
<evidence type="ECO:0000313" key="2">
    <source>
        <dbReference type="EMBL" id="TWT75475.1"/>
    </source>
</evidence>
<evidence type="ECO:0000256" key="1">
    <source>
        <dbReference type="SAM" id="MobiDB-lite"/>
    </source>
</evidence>
<evidence type="ECO:0008006" key="4">
    <source>
        <dbReference type="Google" id="ProtNLM"/>
    </source>
</evidence>
<dbReference type="EMBL" id="SJPO01000007">
    <property type="protein sequence ID" value="TWT75475.1"/>
    <property type="molecule type" value="Genomic_DNA"/>
</dbReference>
<comment type="caution">
    <text evidence="2">The sequence shown here is derived from an EMBL/GenBank/DDBJ whole genome shotgun (WGS) entry which is preliminary data.</text>
</comment>
<evidence type="ECO:0000313" key="3">
    <source>
        <dbReference type="Proteomes" id="UP000318478"/>
    </source>
</evidence>
<dbReference type="RefSeq" id="WP_146588274.1">
    <property type="nucleotide sequence ID" value="NZ_SJPO01000007.1"/>
</dbReference>
<protein>
    <recommendedName>
        <fullName evidence="4">Cell division protein FtsQ</fullName>
    </recommendedName>
</protein>
<keyword evidence="3" id="KW-1185">Reference proteome</keyword>
<proteinExistence type="predicted"/>
<organism evidence="2 3">
    <name type="scientific">Posidoniimonas polymericola</name>
    <dbReference type="NCBI Taxonomy" id="2528002"/>
    <lineage>
        <taxon>Bacteria</taxon>
        <taxon>Pseudomonadati</taxon>
        <taxon>Planctomycetota</taxon>
        <taxon>Planctomycetia</taxon>
        <taxon>Pirellulales</taxon>
        <taxon>Lacipirellulaceae</taxon>
        <taxon>Posidoniimonas</taxon>
    </lineage>
</organism>
<dbReference type="OrthoDB" id="287558at2"/>
<sequence>MAEPNSGNLISAIVTSVAARRRVLLGGAVLVGLGWVGSTAWRVSQGPLRNSPHYQISVESVQISPPPPWVRVDIRSTAIDRAAMQGPLSVIDPEQSIARIAQAFRGEPWVRKVNRVELQAPNGARVDLQWRQPLAVVELATDAGLVLTPLDAESVRLPSAGLHDGELRRLPRITHIQDAPPEGEAWANPQVNGAVALISSLGPAWTRLSLADVVPSRMPEIRGDQQFYQYELLTIGGTRIYWGAAPGVPADEPAFNAKLTTLQQFVQREQVRLDSDYSPKTIDLRHGFDTTKRIAKKNDGKRTAQAPDDPDSEVVK</sequence>
<dbReference type="AlphaFoldDB" id="A0A5C5YKM7"/>
<dbReference type="Proteomes" id="UP000318478">
    <property type="component" value="Unassembled WGS sequence"/>
</dbReference>